<feature type="domain" description="DUF6824" evidence="2">
    <location>
        <begin position="353"/>
        <end position="435"/>
    </location>
</feature>
<dbReference type="Proteomes" id="UP000693970">
    <property type="component" value="Unassembled WGS sequence"/>
</dbReference>
<sequence>MTLSGGGGDLKIIGSLQKEHMNPETVDDILSKELQQLSFVTRTEINEEVHGVLCLAPEETPVLLQESLQQLHQELSVLRQFGKARAYGQACQHAHSYVHANDFRLRFLRAELLDPIKAAVRMSLFLDLLLDFFGPIVLERPLRITDLTKQEMDILREGDLQPLPFRDRSGRRVIVTVNQFTMQYPIDARLKASLYLHWALSGDLESQRKGFVAIMCWSSKSTPFPPSLPGPGDKAFSNSSKLFSAFPWRMCSLHMCFPDKPFFHLLRSGIFLVLGENRSRIRMHIGDSIEIQYNLSGYGIPSDQLPVTESGNVKTKNARQWLRIRRALESAEVAGDDYKLMALNLIECPGSKDVVFRCGQAYLSHPGNVMFRGLIEAMFQEHNNALSSESKVNITWQIIEEVEHIGGRFLVWDDGWWKVMTDKQHIRSKVAIAFKDHKRRVKAMSNCQVTQSSTLKFQQQDGRKRKRSDDAENDATACTQFFCM</sequence>
<evidence type="ECO:0000313" key="4">
    <source>
        <dbReference type="Proteomes" id="UP000693970"/>
    </source>
</evidence>
<dbReference type="OrthoDB" id="42195at2759"/>
<protein>
    <recommendedName>
        <fullName evidence="2">DUF6824 domain-containing protein</fullName>
    </recommendedName>
</protein>
<keyword evidence="4" id="KW-1185">Reference proteome</keyword>
<feature type="region of interest" description="Disordered" evidence="1">
    <location>
        <begin position="452"/>
        <end position="471"/>
    </location>
</feature>
<dbReference type="EMBL" id="JAGRRH010000027">
    <property type="protein sequence ID" value="KAG7340682.1"/>
    <property type="molecule type" value="Genomic_DNA"/>
</dbReference>
<comment type="caution">
    <text evidence="3">The sequence shown here is derived from an EMBL/GenBank/DDBJ whole genome shotgun (WGS) entry which is preliminary data.</text>
</comment>
<dbReference type="InterPro" id="IPR049227">
    <property type="entry name" value="DUF6824"/>
</dbReference>
<reference evidence="3" key="2">
    <citation type="submission" date="2021-04" db="EMBL/GenBank/DDBJ databases">
        <authorList>
            <person name="Podell S."/>
        </authorList>
    </citation>
    <scope>NUCLEOTIDE SEQUENCE</scope>
    <source>
        <strain evidence="3">Hildebrandi</strain>
    </source>
</reference>
<gene>
    <name evidence="3" type="ORF">IV203_024225</name>
</gene>
<evidence type="ECO:0000313" key="3">
    <source>
        <dbReference type="EMBL" id="KAG7340682.1"/>
    </source>
</evidence>
<dbReference type="AlphaFoldDB" id="A0A9K3KBG6"/>
<accession>A0A9K3KBG6</accession>
<name>A0A9K3KBG6_9STRA</name>
<reference evidence="3" key="1">
    <citation type="journal article" date="2021" name="Sci. Rep.">
        <title>Diploid genomic architecture of Nitzschia inconspicua, an elite biomass production diatom.</title>
        <authorList>
            <person name="Oliver A."/>
            <person name="Podell S."/>
            <person name="Pinowska A."/>
            <person name="Traller J.C."/>
            <person name="Smith S.R."/>
            <person name="McClure R."/>
            <person name="Beliaev A."/>
            <person name="Bohutskyi P."/>
            <person name="Hill E.A."/>
            <person name="Rabines A."/>
            <person name="Zheng H."/>
            <person name="Allen L.Z."/>
            <person name="Kuo A."/>
            <person name="Grigoriev I.V."/>
            <person name="Allen A.E."/>
            <person name="Hazlebeck D."/>
            <person name="Allen E.E."/>
        </authorList>
    </citation>
    <scope>NUCLEOTIDE SEQUENCE</scope>
    <source>
        <strain evidence="3">Hildebrandi</strain>
    </source>
</reference>
<dbReference type="Pfam" id="PF20710">
    <property type="entry name" value="DUF6824"/>
    <property type="match status" value="1"/>
</dbReference>
<organism evidence="3 4">
    <name type="scientific">Nitzschia inconspicua</name>
    <dbReference type="NCBI Taxonomy" id="303405"/>
    <lineage>
        <taxon>Eukaryota</taxon>
        <taxon>Sar</taxon>
        <taxon>Stramenopiles</taxon>
        <taxon>Ochrophyta</taxon>
        <taxon>Bacillariophyta</taxon>
        <taxon>Bacillariophyceae</taxon>
        <taxon>Bacillariophycidae</taxon>
        <taxon>Bacillariales</taxon>
        <taxon>Bacillariaceae</taxon>
        <taxon>Nitzschia</taxon>
    </lineage>
</organism>
<evidence type="ECO:0000259" key="2">
    <source>
        <dbReference type="Pfam" id="PF20710"/>
    </source>
</evidence>
<proteinExistence type="predicted"/>
<evidence type="ECO:0000256" key="1">
    <source>
        <dbReference type="SAM" id="MobiDB-lite"/>
    </source>
</evidence>